<dbReference type="InterPro" id="IPR036864">
    <property type="entry name" value="Zn2-C6_fun-type_DNA-bd_sf"/>
</dbReference>
<dbReference type="EMBL" id="ML732241">
    <property type="protein sequence ID" value="KAB8072676.1"/>
    <property type="molecule type" value="Genomic_DNA"/>
</dbReference>
<dbReference type="InterPro" id="IPR052761">
    <property type="entry name" value="Fungal_Detox/Toxin_TFs"/>
</dbReference>
<dbReference type="SMART" id="SM00906">
    <property type="entry name" value="Fungal_trans"/>
    <property type="match status" value="1"/>
</dbReference>
<dbReference type="CDD" id="cd12148">
    <property type="entry name" value="fungal_TF_MHR"/>
    <property type="match status" value="1"/>
</dbReference>
<keyword evidence="9" id="KW-1185">Reference proteome</keyword>
<dbReference type="InterPro" id="IPR007219">
    <property type="entry name" value="XnlR_reg_dom"/>
</dbReference>
<dbReference type="AlphaFoldDB" id="A0A5N5WVV2"/>
<name>A0A5N5WVV2_9EURO</name>
<evidence type="ECO:0000256" key="5">
    <source>
        <dbReference type="ARBA" id="ARBA00023242"/>
    </source>
</evidence>
<evidence type="ECO:0000256" key="6">
    <source>
        <dbReference type="SAM" id="MobiDB-lite"/>
    </source>
</evidence>
<keyword evidence="5" id="KW-0539">Nucleus</keyword>
<evidence type="ECO:0000313" key="9">
    <source>
        <dbReference type="Proteomes" id="UP000326565"/>
    </source>
</evidence>
<dbReference type="GO" id="GO:0008270">
    <property type="term" value="F:zinc ion binding"/>
    <property type="evidence" value="ECO:0007669"/>
    <property type="project" value="InterPro"/>
</dbReference>
<dbReference type="GO" id="GO:0006351">
    <property type="term" value="P:DNA-templated transcription"/>
    <property type="evidence" value="ECO:0007669"/>
    <property type="project" value="InterPro"/>
</dbReference>
<dbReference type="Gene3D" id="4.10.240.10">
    <property type="entry name" value="Zn(2)-C6 fungal-type DNA-binding domain"/>
    <property type="match status" value="1"/>
</dbReference>
<evidence type="ECO:0000313" key="8">
    <source>
        <dbReference type="EMBL" id="KAB8072676.1"/>
    </source>
</evidence>
<evidence type="ECO:0000256" key="4">
    <source>
        <dbReference type="ARBA" id="ARBA00023163"/>
    </source>
</evidence>
<feature type="compositionally biased region" description="Polar residues" evidence="6">
    <location>
        <begin position="731"/>
        <end position="743"/>
    </location>
</feature>
<dbReference type="SMART" id="SM00066">
    <property type="entry name" value="GAL4"/>
    <property type="match status" value="1"/>
</dbReference>
<keyword evidence="2" id="KW-0805">Transcription regulation</keyword>
<dbReference type="InterPro" id="IPR001138">
    <property type="entry name" value="Zn2Cys6_DnaBD"/>
</dbReference>
<dbReference type="GO" id="GO:0003677">
    <property type="term" value="F:DNA binding"/>
    <property type="evidence" value="ECO:0007669"/>
    <property type="project" value="UniProtKB-KW"/>
</dbReference>
<keyword evidence="1" id="KW-0479">Metal-binding</keyword>
<accession>A0A5N5WVV2</accession>
<dbReference type="PANTHER" id="PTHR47425:SF3">
    <property type="entry name" value="ZN(II)2CYS6 TRANSCRIPTION FACTOR (EUROFUNG)"/>
    <property type="match status" value="1"/>
</dbReference>
<dbReference type="SUPFAM" id="SSF57701">
    <property type="entry name" value="Zn2/Cys6 DNA-binding domain"/>
    <property type="match status" value="1"/>
</dbReference>
<reference evidence="8 9" key="1">
    <citation type="submission" date="2019-04" db="EMBL/GenBank/DDBJ databases">
        <title>Friends and foes A comparative genomics study of 23 Aspergillus species from section Flavi.</title>
        <authorList>
            <consortium name="DOE Joint Genome Institute"/>
            <person name="Kjaerbolling I."/>
            <person name="Vesth T."/>
            <person name="Frisvad J.C."/>
            <person name="Nybo J.L."/>
            <person name="Theobald S."/>
            <person name="Kildgaard S."/>
            <person name="Isbrandt T."/>
            <person name="Kuo A."/>
            <person name="Sato A."/>
            <person name="Lyhne E.K."/>
            <person name="Kogle M.E."/>
            <person name="Wiebenga A."/>
            <person name="Kun R.S."/>
            <person name="Lubbers R.J."/>
            <person name="Makela M.R."/>
            <person name="Barry K."/>
            <person name="Chovatia M."/>
            <person name="Clum A."/>
            <person name="Daum C."/>
            <person name="Haridas S."/>
            <person name="He G."/>
            <person name="LaButti K."/>
            <person name="Lipzen A."/>
            <person name="Mondo S."/>
            <person name="Riley R."/>
            <person name="Salamov A."/>
            <person name="Simmons B.A."/>
            <person name="Magnuson J.K."/>
            <person name="Henrissat B."/>
            <person name="Mortensen U.H."/>
            <person name="Larsen T.O."/>
            <person name="Devries R.P."/>
            <person name="Grigoriev I.V."/>
            <person name="Machida M."/>
            <person name="Baker S.E."/>
            <person name="Andersen M.R."/>
        </authorList>
    </citation>
    <scope>NUCLEOTIDE SEQUENCE [LARGE SCALE GENOMIC DNA]</scope>
    <source>
        <strain evidence="8 9">CBS 151.66</strain>
    </source>
</reference>
<evidence type="ECO:0000256" key="2">
    <source>
        <dbReference type="ARBA" id="ARBA00023015"/>
    </source>
</evidence>
<protein>
    <submittedName>
        <fullName evidence="8">Fungal-specific transcription factor domain-containing protein</fullName>
    </submittedName>
</protein>
<organism evidence="8 9">
    <name type="scientific">Aspergillus leporis</name>
    <dbReference type="NCBI Taxonomy" id="41062"/>
    <lineage>
        <taxon>Eukaryota</taxon>
        <taxon>Fungi</taxon>
        <taxon>Dikarya</taxon>
        <taxon>Ascomycota</taxon>
        <taxon>Pezizomycotina</taxon>
        <taxon>Eurotiomycetes</taxon>
        <taxon>Eurotiomycetidae</taxon>
        <taxon>Eurotiales</taxon>
        <taxon>Aspergillaceae</taxon>
        <taxon>Aspergillus</taxon>
        <taxon>Aspergillus subgen. Circumdati</taxon>
    </lineage>
</organism>
<dbReference type="PROSITE" id="PS00463">
    <property type="entry name" value="ZN2_CY6_FUNGAL_1"/>
    <property type="match status" value="1"/>
</dbReference>
<dbReference type="GO" id="GO:0000981">
    <property type="term" value="F:DNA-binding transcription factor activity, RNA polymerase II-specific"/>
    <property type="evidence" value="ECO:0007669"/>
    <property type="project" value="InterPro"/>
</dbReference>
<dbReference type="CDD" id="cd00067">
    <property type="entry name" value="GAL4"/>
    <property type="match status" value="1"/>
</dbReference>
<dbReference type="PANTHER" id="PTHR47425">
    <property type="entry name" value="FARB-RELATED"/>
    <property type="match status" value="1"/>
</dbReference>
<keyword evidence="3" id="KW-0238">DNA-binding</keyword>
<proteinExistence type="predicted"/>
<keyword evidence="4" id="KW-0804">Transcription</keyword>
<dbReference type="Proteomes" id="UP000326565">
    <property type="component" value="Unassembled WGS sequence"/>
</dbReference>
<dbReference type="PROSITE" id="PS50048">
    <property type="entry name" value="ZN2_CY6_FUNGAL_2"/>
    <property type="match status" value="1"/>
</dbReference>
<gene>
    <name evidence="8" type="ORF">BDV29DRAFT_148115</name>
</gene>
<evidence type="ECO:0000259" key="7">
    <source>
        <dbReference type="PROSITE" id="PS50048"/>
    </source>
</evidence>
<dbReference type="Pfam" id="PF04082">
    <property type="entry name" value="Fungal_trans"/>
    <property type="match status" value="1"/>
</dbReference>
<dbReference type="OrthoDB" id="4368296at2759"/>
<dbReference type="Pfam" id="PF00172">
    <property type="entry name" value="Zn_clus"/>
    <property type="match status" value="1"/>
</dbReference>
<evidence type="ECO:0000256" key="1">
    <source>
        <dbReference type="ARBA" id="ARBA00022723"/>
    </source>
</evidence>
<dbReference type="GO" id="GO:0009893">
    <property type="term" value="P:positive regulation of metabolic process"/>
    <property type="evidence" value="ECO:0007669"/>
    <property type="project" value="UniProtKB-ARBA"/>
</dbReference>
<evidence type="ECO:0000256" key="3">
    <source>
        <dbReference type="ARBA" id="ARBA00023125"/>
    </source>
</evidence>
<sequence length="778" mass="86977">MITTAAPVRKRLRSMAFLNGLTKGGGGRASKACQYCRFRRIRCDAIKEGIPCTNCKWHEKECVLAETKRGKRHRVINKPLELRSQSSTEQSQEYRELFIRPVTGALGGQDPVDVSNQSDILDIIEPGLPVGLPFCQPRNLSWVYPDGFRNRSADLPDYISPLPSWITSADRHYLRRKGAFIVPGTELRDALLHSYTLFVHPFLPVIDLGDFFMRFNSDSDTKSVSLMLLQAAMFAAVAYVDIRILNAHGYDSRREARKYFFDRVKLLYSFDCEADPVTVVQTVLLMTLWYEGPDEIKDAWYYVGIAVSLARSIDLDRVTEVSRGLWKRIWWSCYMRDRIVAITMRRPLRIREDEFDIPMLEFQDFDINSWPNDVSWMSGSSGTFAWGSENCLTLVKLCIALAECCRCISHILGCHYVAAGSGVGATQETTIRLAPRCPVSTPCAVMDCDAELDAWYKALPSEIQWSKQGVLQQTLSLYNEALLLHSAILNGVYLAAKSALHRPLLVFLQKSSELRTLSESRVRGAAMNIMDIFHTLDATNLTRYVSDTGVAVLQPAIVTWLRDMKSSSQPTREAGLQHLQFCTQFLKQLRDVSASADSVSLFLTAAAHKVGVWLEEAHTIIPSHIAEGPVNVSMATQQGPPMTSVASQTLSPKTKVTRQYKDLMSVDAGTSILSCFTMTPQEQVLFTALSTPSSPSEPVHNKDTCLSLSQTHNTEALPLLGLSSHGESDTDSGIENRQYQTWNGGDLDRKSVEHGSSTFPTPAEDAMWSEFCVISNFE</sequence>
<feature type="domain" description="Zn(2)-C6 fungal-type" evidence="7">
    <location>
        <begin position="32"/>
        <end position="64"/>
    </location>
</feature>
<feature type="region of interest" description="Disordered" evidence="6">
    <location>
        <begin position="720"/>
        <end position="761"/>
    </location>
</feature>